<keyword evidence="1" id="KW-0472">Membrane</keyword>
<dbReference type="STRING" id="675864.SAMN04489747_2987"/>
<feature type="transmembrane region" description="Helical" evidence="1">
    <location>
        <begin position="446"/>
        <end position="465"/>
    </location>
</feature>
<dbReference type="InterPro" id="IPR001466">
    <property type="entry name" value="Beta-lactam-related"/>
</dbReference>
<evidence type="ECO:0000313" key="4">
    <source>
        <dbReference type="Proteomes" id="UP000198546"/>
    </source>
</evidence>
<evidence type="ECO:0000259" key="2">
    <source>
        <dbReference type="Pfam" id="PF00144"/>
    </source>
</evidence>
<feature type="domain" description="Beta-lactamase-related" evidence="2">
    <location>
        <begin position="36"/>
        <end position="343"/>
    </location>
</feature>
<dbReference type="Gene3D" id="3.40.710.10">
    <property type="entry name" value="DD-peptidase/beta-lactamase superfamily"/>
    <property type="match status" value="1"/>
</dbReference>
<keyword evidence="1" id="KW-1133">Transmembrane helix</keyword>
<evidence type="ECO:0000256" key="1">
    <source>
        <dbReference type="SAM" id="Phobius"/>
    </source>
</evidence>
<dbReference type="PANTHER" id="PTHR43283">
    <property type="entry name" value="BETA-LACTAMASE-RELATED"/>
    <property type="match status" value="1"/>
</dbReference>
<feature type="transmembrane region" description="Helical" evidence="1">
    <location>
        <begin position="393"/>
        <end position="410"/>
    </location>
</feature>
<feature type="transmembrane region" description="Helical" evidence="1">
    <location>
        <begin position="416"/>
        <end position="434"/>
    </location>
</feature>
<accession>A0A1G7BK58</accession>
<keyword evidence="1" id="KW-0812">Transmembrane</keyword>
<sequence>MPLVAAAVGLLVGLVVGPHTPRATATSGDEALAADTVAALGDPRGFGAVTAVRVRDGQVSVAGVGEERMGPGPDARYELGSITKVLTGMLLADAVERGEAGLDDPLQRWLPELAGSAVGEVTLQEVATHHGGAPGLPPALIGTGLVAGVTNSNVYEISTAEVLTQARTVQLAGRGRYQYSNLGTALLGHALARATGAQDWPTLLRTRMLDPLGMTSTRIAVSGPDPDVHPHLANGWPAARWWGEGMAPAGTSTTTTAADLGRFAQAVLEGRAPGMAALEPVADDSAGGRTGLLWDVDEVDGRVLTGKNGGTAGSRTRIELDRERGEAVVLLNNTDRWVDQATRALLLGRPNPEDGPRVELPALAAPLLGLALLVGSVVGLVRVRSRTGLLDGVLQGAAGLLVLLAAGPWAHLPGQLWTGLLAGWAAVAVLSVLRRAGLPWGGSRRIVEVVSLLASVGLLLLAVAML</sequence>
<dbReference type="InterPro" id="IPR012338">
    <property type="entry name" value="Beta-lactam/transpept-like"/>
</dbReference>
<organism evidence="3 4">
    <name type="scientific">Auraticoccus monumenti</name>
    <dbReference type="NCBI Taxonomy" id="675864"/>
    <lineage>
        <taxon>Bacteria</taxon>
        <taxon>Bacillati</taxon>
        <taxon>Actinomycetota</taxon>
        <taxon>Actinomycetes</taxon>
        <taxon>Propionibacteriales</taxon>
        <taxon>Propionibacteriaceae</taxon>
        <taxon>Auraticoccus</taxon>
    </lineage>
</organism>
<dbReference type="EMBL" id="LT629688">
    <property type="protein sequence ID" value="SDE27439.1"/>
    <property type="molecule type" value="Genomic_DNA"/>
</dbReference>
<dbReference type="SUPFAM" id="SSF56601">
    <property type="entry name" value="beta-lactamase/transpeptidase-like"/>
    <property type="match status" value="1"/>
</dbReference>
<dbReference type="Pfam" id="PF00144">
    <property type="entry name" value="Beta-lactamase"/>
    <property type="match status" value="1"/>
</dbReference>
<feature type="transmembrane region" description="Helical" evidence="1">
    <location>
        <begin position="360"/>
        <end position="381"/>
    </location>
</feature>
<proteinExistence type="predicted"/>
<dbReference type="RefSeq" id="WP_172804052.1">
    <property type="nucleotide sequence ID" value="NZ_LT629688.1"/>
</dbReference>
<gene>
    <name evidence="3" type="ORF">SAMN04489747_2987</name>
</gene>
<dbReference type="Proteomes" id="UP000198546">
    <property type="component" value="Chromosome i"/>
</dbReference>
<evidence type="ECO:0000313" key="3">
    <source>
        <dbReference type="EMBL" id="SDE27439.1"/>
    </source>
</evidence>
<protein>
    <submittedName>
        <fullName evidence="3">CubicO group peptidase, beta-lactamase class C family</fullName>
    </submittedName>
</protein>
<reference evidence="3 4" key="1">
    <citation type="submission" date="2016-10" db="EMBL/GenBank/DDBJ databases">
        <authorList>
            <person name="de Groot N.N."/>
        </authorList>
    </citation>
    <scope>NUCLEOTIDE SEQUENCE [LARGE SCALE GENOMIC DNA]</scope>
    <source>
        <strain evidence="3 4">MON 2.2</strain>
    </source>
</reference>
<dbReference type="AlphaFoldDB" id="A0A1G7BK58"/>
<dbReference type="InterPro" id="IPR050789">
    <property type="entry name" value="Diverse_Enzym_Activities"/>
</dbReference>
<name>A0A1G7BK58_9ACTN</name>
<keyword evidence="4" id="KW-1185">Reference proteome</keyword>